<evidence type="ECO:0000256" key="5">
    <source>
        <dbReference type="SAM" id="MobiDB-lite"/>
    </source>
</evidence>
<feature type="transmembrane region" description="Helical" evidence="4">
    <location>
        <begin position="147"/>
        <end position="170"/>
    </location>
</feature>
<dbReference type="PANTHER" id="PTHR33269">
    <property type="entry name" value="NADH-UBIQUINONE OXIDOREDUCTASE CHAIN 6"/>
    <property type="match status" value="1"/>
</dbReference>
<evidence type="ECO:0000313" key="6">
    <source>
        <dbReference type="EMBL" id="RDD81383.1"/>
    </source>
</evidence>
<proteinExistence type="inferred from homology"/>
<feature type="transmembrane region" description="Helical" evidence="4">
    <location>
        <begin position="6"/>
        <end position="26"/>
    </location>
</feature>
<keyword evidence="4" id="KW-0874">Quinone</keyword>
<feature type="region of interest" description="Disordered" evidence="5">
    <location>
        <begin position="200"/>
        <end position="222"/>
    </location>
</feature>
<feature type="compositionally biased region" description="Low complexity" evidence="5">
    <location>
        <begin position="203"/>
        <end position="215"/>
    </location>
</feature>
<dbReference type="InterPro" id="IPR042106">
    <property type="entry name" value="Nuo/plastoQ_OxRdtase_6_NuoJ"/>
</dbReference>
<dbReference type="InterPro" id="IPR001457">
    <property type="entry name" value="NADH_UbQ/plastoQ_OxRdtase_su6"/>
</dbReference>
<dbReference type="GO" id="GO:0016491">
    <property type="term" value="F:oxidoreductase activity"/>
    <property type="evidence" value="ECO:0007669"/>
    <property type="project" value="UniProtKB-KW"/>
</dbReference>
<protein>
    <recommendedName>
        <fullName evidence="2 4">NADH-quinone oxidoreductase subunit J</fullName>
        <ecNumber evidence="4">7.1.1.-</ecNumber>
    </recommendedName>
</protein>
<keyword evidence="4" id="KW-1133">Transmembrane helix</keyword>
<dbReference type="GO" id="GO:0048038">
    <property type="term" value="F:quinone binding"/>
    <property type="evidence" value="ECO:0007669"/>
    <property type="project" value="UniProtKB-UniRule"/>
</dbReference>
<comment type="subunit">
    <text evidence="3">Composed of 13 different subunits. Subunits NuoA, H, J, K, L, M, N constitute the membrane sector of the complex.</text>
</comment>
<dbReference type="GO" id="GO:0005886">
    <property type="term" value="C:plasma membrane"/>
    <property type="evidence" value="ECO:0007669"/>
    <property type="project" value="UniProtKB-SubCell"/>
</dbReference>
<comment type="function">
    <text evidence="4">NDH-1 shuttles electrons from NADH, via FMN and iron-sulfur (Fe-S) centers, to quinones in the respiratory chain. Couples the redox reaction to proton translocation (for every two electrons transferred, four hydrogen ions are translocated across the cytoplasmic membrane), and thus conserves the redox energy in a proton gradient.</text>
</comment>
<evidence type="ECO:0000313" key="7">
    <source>
        <dbReference type="Proteomes" id="UP000253782"/>
    </source>
</evidence>
<keyword evidence="4" id="KW-0812">Transmembrane</keyword>
<dbReference type="PANTHER" id="PTHR33269:SF17">
    <property type="entry name" value="NADH-UBIQUINONE OXIDOREDUCTASE CHAIN 6"/>
    <property type="match status" value="1"/>
</dbReference>
<dbReference type="GO" id="GO:0008137">
    <property type="term" value="F:NADH dehydrogenase (ubiquinone) activity"/>
    <property type="evidence" value="ECO:0007669"/>
    <property type="project" value="UniProtKB-UniRule"/>
</dbReference>
<comment type="subcellular location">
    <subcellularLocation>
        <location evidence="4">Cell membrane</location>
        <topology evidence="4">Multi-pass membrane protein</topology>
    </subcellularLocation>
</comment>
<evidence type="ECO:0000256" key="3">
    <source>
        <dbReference type="ARBA" id="ARBA00025811"/>
    </source>
</evidence>
<reference evidence="6 7" key="1">
    <citation type="submission" date="2018-07" db="EMBL/GenBank/DDBJ databases">
        <title>Dyella tabacisoli L4-6T, whole genome shotgun sequence.</title>
        <authorList>
            <person name="Zhou X.-K."/>
            <person name="Li W.-J."/>
            <person name="Duan Y.-Q."/>
        </authorList>
    </citation>
    <scope>NUCLEOTIDE SEQUENCE [LARGE SCALE GENOMIC DNA]</scope>
    <source>
        <strain evidence="6 7">L4-6</strain>
    </source>
</reference>
<feature type="transmembrane region" description="Helical" evidence="4">
    <location>
        <begin position="58"/>
        <end position="82"/>
    </location>
</feature>
<evidence type="ECO:0000256" key="2">
    <source>
        <dbReference type="ARBA" id="ARBA00019907"/>
    </source>
</evidence>
<feature type="transmembrane region" description="Helical" evidence="4">
    <location>
        <begin position="33"/>
        <end position="52"/>
    </location>
</feature>
<dbReference type="Gene3D" id="1.20.120.1200">
    <property type="entry name" value="NADH-ubiquinone/plastoquinone oxidoreductase chain 6, subunit NuoJ"/>
    <property type="match status" value="1"/>
</dbReference>
<feature type="transmembrane region" description="Helical" evidence="4">
    <location>
        <begin position="94"/>
        <end position="115"/>
    </location>
</feature>
<accession>A0A369UM14</accession>
<evidence type="ECO:0000256" key="1">
    <source>
        <dbReference type="ARBA" id="ARBA00005698"/>
    </source>
</evidence>
<keyword evidence="4" id="KW-1003">Cell membrane</keyword>
<dbReference type="EMBL" id="QQAH01000011">
    <property type="protein sequence ID" value="RDD81383.1"/>
    <property type="molecule type" value="Genomic_DNA"/>
</dbReference>
<organism evidence="6 7">
    <name type="scientific">Dyella tabacisoli</name>
    <dbReference type="NCBI Taxonomy" id="2282381"/>
    <lineage>
        <taxon>Bacteria</taxon>
        <taxon>Pseudomonadati</taxon>
        <taxon>Pseudomonadota</taxon>
        <taxon>Gammaproteobacteria</taxon>
        <taxon>Lysobacterales</taxon>
        <taxon>Rhodanobacteraceae</taxon>
        <taxon>Dyella</taxon>
    </lineage>
</organism>
<keyword evidence="4" id="KW-0472">Membrane</keyword>
<gene>
    <name evidence="6" type="ORF">DVJ77_12655</name>
</gene>
<comment type="caution">
    <text evidence="6">The sequence shown here is derived from an EMBL/GenBank/DDBJ whole genome shotgun (WGS) entry which is preliminary data.</text>
</comment>
<dbReference type="EC" id="7.1.1.-" evidence="4"/>
<keyword evidence="6" id="KW-0560">Oxidoreductase</keyword>
<keyword evidence="7" id="KW-1185">Reference proteome</keyword>
<name>A0A369UM14_9GAMM</name>
<comment type="similarity">
    <text evidence="1 4">Belongs to the complex I subunit 6 family.</text>
</comment>
<sequence>MDPQLFQLICFYAFGAVTVGAALGVISLRNTVHAVLSLVLTFFSTACIWLLAEAEFLAIALIVVYVGAVMVLFLFVVMMLDIEQEKVREGFIRYLPVGIIVALIMLGEMVALIGVRAMHAQTMGENPATAMGVSNTEWLGNALYTQFLLPFEIAALILTVGVVAAVALTLRHRGGARHQSASQQVSVNPRDRVRLVKMATEYPASVQPAPAQPSAGDQETKP</sequence>
<dbReference type="NCBIfam" id="NF005164">
    <property type="entry name" value="PRK06638.1-4"/>
    <property type="match status" value="1"/>
</dbReference>
<evidence type="ECO:0000256" key="4">
    <source>
        <dbReference type="RuleBase" id="RU004429"/>
    </source>
</evidence>
<dbReference type="AlphaFoldDB" id="A0A369UM14"/>
<dbReference type="Pfam" id="PF00499">
    <property type="entry name" value="Oxidored_q3"/>
    <property type="match status" value="1"/>
</dbReference>
<comment type="catalytic activity">
    <reaction evidence="4">
        <text>a quinone + NADH + 5 H(+)(in) = a quinol + NAD(+) + 4 H(+)(out)</text>
        <dbReference type="Rhea" id="RHEA:57888"/>
        <dbReference type="ChEBI" id="CHEBI:15378"/>
        <dbReference type="ChEBI" id="CHEBI:24646"/>
        <dbReference type="ChEBI" id="CHEBI:57540"/>
        <dbReference type="ChEBI" id="CHEBI:57945"/>
        <dbReference type="ChEBI" id="CHEBI:132124"/>
    </reaction>
</comment>
<dbReference type="OrthoDB" id="9795409at2"/>
<keyword evidence="4" id="KW-0520">NAD</keyword>
<dbReference type="Proteomes" id="UP000253782">
    <property type="component" value="Unassembled WGS sequence"/>
</dbReference>